<evidence type="ECO:0000313" key="3">
    <source>
        <dbReference type="Proteomes" id="UP001595833"/>
    </source>
</evidence>
<accession>A0ABV9Y6V5</accession>
<proteinExistence type="predicted"/>
<evidence type="ECO:0000313" key="2">
    <source>
        <dbReference type="EMBL" id="MFC5057303.1"/>
    </source>
</evidence>
<dbReference type="Proteomes" id="UP001595833">
    <property type="component" value="Unassembled WGS sequence"/>
</dbReference>
<keyword evidence="3" id="KW-1185">Reference proteome</keyword>
<gene>
    <name evidence="2" type="ORF">ACFPFM_26610</name>
</gene>
<keyword evidence="1" id="KW-0812">Transmembrane</keyword>
<dbReference type="EMBL" id="JBHSJB010000027">
    <property type="protein sequence ID" value="MFC5057303.1"/>
    <property type="molecule type" value="Genomic_DNA"/>
</dbReference>
<keyword evidence="1" id="KW-1133">Transmembrane helix</keyword>
<reference evidence="3" key="1">
    <citation type="journal article" date="2019" name="Int. J. Syst. Evol. Microbiol.">
        <title>The Global Catalogue of Microorganisms (GCM) 10K type strain sequencing project: providing services to taxonomists for standard genome sequencing and annotation.</title>
        <authorList>
            <consortium name="The Broad Institute Genomics Platform"/>
            <consortium name="The Broad Institute Genome Sequencing Center for Infectious Disease"/>
            <person name="Wu L."/>
            <person name="Ma J."/>
        </authorList>
    </citation>
    <scope>NUCLEOTIDE SEQUENCE [LARGE SCALE GENOMIC DNA]</scope>
    <source>
        <strain evidence="3">KCTC 12848</strain>
    </source>
</reference>
<name>A0ABV9Y6V5_9PSEU</name>
<sequence length="68" mass="7366">MARPTAAASSDRWTPLVTPEHAADPLVFEVGYVVAMAIALALVLLLTRRGPGLEHRRFLTAPGGRLTW</sequence>
<evidence type="ECO:0000256" key="1">
    <source>
        <dbReference type="SAM" id="Phobius"/>
    </source>
</evidence>
<comment type="caution">
    <text evidence="2">The sequence shown here is derived from an EMBL/GenBank/DDBJ whole genome shotgun (WGS) entry which is preliminary data.</text>
</comment>
<keyword evidence="1" id="KW-0472">Membrane</keyword>
<protein>
    <submittedName>
        <fullName evidence="2">Uncharacterized protein</fullName>
    </submittedName>
</protein>
<feature type="transmembrane region" description="Helical" evidence="1">
    <location>
        <begin position="26"/>
        <end position="47"/>
    </location>
</feature>
<organism evidence="2 3">
    <name type="scientific">Saccharothrix xinjiangensis</name>
    <dbReference type="NCBI Taxonomy" id="204798"/>
    <lineage>
        <taxon>Bacteria</taxon>
        <taxon>Bacillati</taxon>
        <taxon>Actinomycetota</taxon>
        <taxon>Actinomycetes</taxon>
        <taxon>Pseudonocardiales</taxon>
        <taxon>Pseudonocardiaceae</taxon>
        <taxon>Saccharothrix</taxon>
    </lineage>
</organism>
<dbReference type="RefSeq" id="WP_344037166.1">
    <property type="nucleotide sequence ID" value="NZ_BAAAKE010000006.1"/>
</dbReference>